<evidence type="ECO:0000313" key="7">
    <source>
        <dbReference type="Proteomes" id="UP000434957"/>
    </source>
</evidence>
<dbReference type="EMBL" id="QXFV01000565">
    <property type="protein sequence ID" value="KAE9034018.1"/>
    <property type="molecule type" value="Genomic_DNA"/>
</dbReference>
<feature type="compositionally biased region" description="Basic and acidic residues" evidence="1">
    <location>
        <begin position="750"/>
        <end position="762"/>
    </location>
</feature>
<dbReference type="InterPro" id="IPR000467">
    <property type="entry name" value="G_patch_dom"/>
</dbReference>
<feature type="compositionally biased region" description="Basic residues" evidence="1">
    <location>
        <begin position="763"/>
        <end position="793"/>
    </location>
</feature>
<feature type="compositionally biased region" description="Basic residues" evidence="1">
    <location>
        <begin position="737"/>
        <end position="749"/>
    </location>
</feature>
<dbReference type="InterPro" id="IPR011666">
    <property type="entry name" value="DUF1604"/>
</dbReference>
<feature type="region of interest" description="Disordered" evidence="1">
    <location>
        <begin position="460"/>
        <end position="479"/>
    </location>
</feature>
<comment type="caution">
    <text evidence="4">The sequence shown here is derived from an EMBL/GenBank/DDBJ whole genome shotgun (WGS) entry which is preliminary data.</text>
</comment>
<evidence type="ECO:0000313" key="3">
    <source>
        <dbReference type="EMBL" id="KAE9032472.1"/>
    </source>
</evidence>
<dbReference type="Proteomes" id="UP000429607">
    <property type="component" value="Unassembled WGS sequence"/>
</dbReference>
<reference evidence="6 8" key="1">
    <citation type="submission" date="2018-09" db="EMBL/GenBank/DDBJ databases">
        <title>Genomic investigation of the strawberry pathogen Phytophthora fragariae indicates pathogenicity is determined by transcriptional variation in three key races.</title>
        <authorList>
            <person name="Adams T.M."/>
            <person name="Armitage A.D."/>
            <person name="Sobczyk M.K."/>
            <person name="Bates H.J."/>
            <person name="Dunwell J.M."/>
            <person name="Nellist C.F."/>
            <person name="Harrison R.J."/>
        </authorList>
    </citation>
    <scope>NUCLEOTIDE SEQUENCE [LARGE SCALE GENOMIC DNA]</scope>
    <source>
        <strain evidence="4 6">SCRP249</strain>
        <strain evidence="3 8">SCRP324</strain>
        <strain evidence="5 7">SCRP333</strain>
    </source>
</reference>
<accession>A0A6A3MXV2</accession>
<gene>
    <name evidence="4" type="ORF">PR001_g9910</name>
    <name evidence="3" type="ORF">PR002_g9165</name>
    <name evidence="5" type="ORF">PR003_g3735</name>
</gene>
<dbReference type="PANTHER" id="PTHR13384:SF19">
    <property type="entry name" value="G PATCH DOMAIN-CONTAINING PROTEIN 1"/>
    <property type="match status" value="1"/>
</dbReference>
<evidence type="ECO:0000313" key="4">
    <source>
        <dbReference type="EMBL" id="KAE9034018.1"/>
    </source>
</evidence>
<feature type="compositionally biased region" description="Polar residues" evidence="1">
    <location>
        <begin position="585"/>
        <end position="597"/>
    </location>
</feature>
<evidence type="ECO:0000313" key="6">
    <source>
        <dbReference type="Proteomes" id="UP000429607"/>
    </source>
</evidence>
<dbReference type="PROSITE" id="PS50174">
    <property type="entry name" value="G_PATCH"/>
    <property type="match status" value="1"/>
</dbReference>
<dbReference type="OrthoDB" id="20507at2759"/>
<name>A0A6A3MXV2_9STRA</name>
<dbReference type="Proteomes" id="UP000434957">
    <property type="component" value="Unassembled WGS sequence"/>
</dbReference>
<feature type="region of interest" description="Disordered" evidence="1">
    <location>
        <begin position="1"/>
        <end position="23"/>
    </location>
</feature>
<sequence>MKRGGVRNQEVTDAQGRRRFHGAFTGGYSAGYYNSVGSEEGWTPRTFSSSRGDRMPRVEQRAEDFMDEEDDPLLGKRLETTERYDTLQTGAKRRLQQQQQTDQGGAGAGAIPGFALPDDWVLPVDDSIGAKLLKQMGWKEGHGIGQRVRRRKFLEEKEGEETPKLLTQGVQEETTEMGARVDAEEEVYVPPRKVFDVQKAFPKPKLDRYGAGFDPYTNAPEFSRYKEQEEEKQRAKEGSHRQVVSFSDALKATNGSNRATTGYGLSALEEDDDIDVYGTVSMAEFDRVIAPLGAKKDLKRLDSSAQESRRREKATACRTLCSDGRPVLPGFELAVSKEKPPKAVNLRLAVPADFKAYHRFDEDVGRADSVTALYRKHNFSLDAASNGGMVVTAKQRSVLLGENEQANHGHAGQNDTDNGATASGSGEASTGSVFDLLGEEQRAKLFSAVAQAKQGIPLSSTTRTAPVEESPAPRARQPLVIGSSGDQFRATISASIAKRFVSSTSTVADEKSELVATQEPQAKMSRRSQSSWIPKSLLCKRFHVKCAGLTRSSGKSEDDGKRRNLFDEELVPHLMEFAADRAGSRQPTEQVDTSQQPGKEANAEGESAQDSELAPLPAVKTASASLLKSIFEPSDESDESDNDSEDESDDDGNDEDQKEGIVLANRGPLSLPEQLLQRNDFESNRHAASSAESSSSDDDEDGSSSFAVAPEGGDDEKAKRGVKRSQSVDGDNERRAKKEKRRHKKHKKYYRSEHRSSREDKGKKKKKDKKDRKERKSHKHRSSRHSRRSRSRSQSRERSSADRHRGGSNRRR</sequence>
<feature type="region of interest" description="Disordered" evidence="1">
    <location>
        <begin position="579"/>
        <end position="812"/>
    </location>
</feature>
<feature type="region of interest" description="Disordered" evidence="1">
    <location>
        <begin position="217"/>
        <end position="243"/>
    </location>
</feature>
<protein>
    <recommendedName>
        <fullName evidence="2">G-patch domain-containing protein</fullName>
    </recommendedName>
</protein>
<organism evidence="4 6">
    <name type="scientific">Phytophthora rubi</name>
    <dbReference type="NCBI Taxonomy" id="129364"/>
    <lineage>
        <taxon>Eukaryota</taxon>
        <taxon>Sar</taxon>
        <taxon>Stramenopiles</taxon>
        <taxon>Oomycota</taxon>
        <taxon>Peronosporomycetes</taxon>
        <taxon>Peronosporales</taxon>
        <taxon>Peronosporaceae</taxon>
        <taxon>Phytophthora</taxon>
    </lineage>
</organism>
<dbReference type="Pfam" id="PF01585">
    <property type="entry name" value="G-patch"/>
    <property type="match status" value="1"/>
</dbReference>
<dbReference type="PANTHER" id="PTHR13384">
    <property type="entry name" value="G PATCH DOMAIN-CONTAINING PROTEIN 1"/>
    <property type="match status" value="1"/>
</dbReference>
<dbReference type="GO" id="GO:0003723">
    <property type="term" value="F:RNA binding"/>
    <property type="evidence" value="ECO:0007669"/>
    <property type="project" value="TreeGrafter"/>
</dbReference>
<dbReference type="EMBL" id="QXFT01000133">
    <property type="protein sequence ID" value="KAE9353716.1"/>
    <property type="molecule type" value="Genomic_DNA"/>
</dbReference>
<feature type="compositionally biased region" description="Low complexity" evidence="1">
    <location>
        <begin position="419"/>
        <end position="431"/>
    </location>
</feature>
<feature type="compositionally biased region" description="Acidic residues" evidence="1">
    <location>
        <begin position="633"/>
        <end position="657"/>
    </location>
</feature>
<dbReference type="Proteomes" id="UP000435112">
    <property type="component" value="Unassembled WGS sequence"/>
</dbReference>
<feature type="domain" description="G-patch" evidence="2">
    <location>
        <begin position="125"/>
        <end position="182"/>
    </location>
</feature>
<dbReference type="Pfam" id="PF07713">
    <property type="entry name" value="DUF1604"/>
    <property type="match status" value="1"/>
</dbReference>
<keyword evidence="7" id="KW-1185">Reference proteome</keyword>
<evidence type="ECO:0000256" key="1">
    <source>
        <dbReference type="SAM" id="MobiDB-lite"/>
    </source>
</evidence>
<proteinExistence type="predicted"/>
<feature type="compositionally biased region" description="Basic and acidic residues" evidence="1">
    <location>
        <begin position="223"/>
        <end position="240"/>
    </location>
</feature>
<dbReference type="GO" id="GO:0006397">
    <property type="term" value="P:mRNA processing"/>
    <property type="evidence" value="ECO:0007669"/>
    <property type="project" value="InterPro"/>
</dbReference>
<dbReference type="AlphaFoldDB" id="A0A6A3MXV2"/>
<evidence type="ECO:0000313" key="5">
    <source>
        <dbReference type="EMBL" id="KAE9353716.1"/>
    </source>
</evidence>
<feature type="region of interest" description="Disordered" evidence="1">
    <location>
        <begin position="406"/>
        <end position="431"/>
    </location>
</feature>
<evidence type="ECO:0000259" key="2">
    <source>
        <dbReference type="PROSITE" id="PS50174"/>
    </source>
</evidence>
<evidence type="ECO:0000313" key="8">
    <source>
        <dbReference type="Proteomes" id="UP000435112"/>
    </source>
</evidence>
<feature type="compositionally biased region" description="Basic and acidic residues" evidence="1">
    <location>
        <begin position="794"/>
        <end position="805"/>
    </location>
</feature>
<dbReference type="GO" id="GO:0005634">
    <property type="term" value="C:nucleus"/>
    <property type="evidence" value="ECO:0007669"/>
    <property type="project" value="TreeGrafter"/>
</dbReference>
<dbReference type="EMBL" id="QXFU01000482">
    <property type="protein sequence ID" value="KAE9032472.1"/>
    <property type="molecule type" value="Genomic_DNA"/>
</dbReference>